<organism evidence="4 6">
    <name type="scientific">Mycobacterium tuberculosis</name>
    <dbReference type="NCBI Taxonomy" id="1773"/>
    <lineage>
        <taxon>Bacteria</taxon>
        <taxon>Bacillati</taxon>
        <taxon>Actinomycetota</taxon>
        <taxon>Actinomycetes</taxon>
        <taxon>Mycobacteriales</taxon>
        <taxon>Mycobacteriaceae</taxon>
        <taxon>Mycobacterium</taxon>
        <taxon>Mycobacterium tuberculosis complex</taxon>
    </lineage>
</organism>
<dbReference type="AlphaFoldDB" id="A0A655IK82"/>
<feature type="region of interest" description="Disordered" evidence="1">
    <location>
        <begin position="1"/>
        <end position="21"/>
    </location>
</feature>
<evidence type="ECO:0000313" key="8">
    <source>
        <dbReference type="Proteomes" id="UP000048600"/>
    </source>
</evidence>
<evidence type="ECO:0000313" key="7">
    <source>
        <dbReference type="Proteomes" id="UP000048289"/>
    </source>
</evidence>
<sequence>MVPKATSAPISPGGAISVSANKSAPTATSAPRSWACCTRADQSVIRPLAPGSWAMTPKNSPSGRPARRSAVTISIPSGLARVASTAAVWVNTSASTTTLFTGPRAARCIKVMASAAAVPSSSIDAFAISRPVRSVTRVWKFSKASSRP</sequence>
<accession>A0A655IK82</accession>
<feature type="region of interest" description="Disordered" evidence="1">
    <location>
        <begin position="49"/>
        <end position="68"/>
    </location>
</feature>
<dbReference type="Proteomes" id="UP000048600">
    <property type="component" value="Unassembled WGS sequence"/>
</dbReference>
<dbReference type="Proteomes" id="UP000045842">
    <property type="component" value="Unassembled WGS sequence"/>
</dbReference>
<evidence type="ECO:0000313" key="2">
    <source>
        <dbReference type="EMBL" id="CFE38822.1"/>
    </source>
</evidence>
<gene>
    <name evidence="4" type="ORF">ERS007679_02793</name>
    <name evidence="2" type="ORF">ERS007681_01190</name>
    <name evidence="5" type="ORF">ERS007741_03801</name>
    <name evidence="3" type="ORF">ERS027659_04908</name>
</gene>
<dbReference type="Proteomes" id="UP000048289">
    <property type="component" value="Unassembled WGS sequence"/>
</dbReference>
<evidence type="ECO:0000313" key="3">
    <source>
        <dbReference type="EMBL" id="CKT88737.1"/>
    </source>
</evidence>
<dbReference type="EMBL" id="CNFT01002035">
    <property type="protein sequence ID" value="CKT88737.1"/>
    <property type="molecule type" value="Genomic_DNA"/>
</dbReference>
<evidence type="ECO:0000256" key="1">
    <source>
        <dbReference type="SAM" id="MobiDB-lite"/>
    </source>
</evidence>
<protein>
    <submittedName>
        <fullName evidence="4">Uncharacterized protein</fullName>
    </submittedName>
</protein>
<evidence type="ECO:0000313" key="9">
    <source>
        <dbReference type="Proteomes" id="UP000050164"/>
    </source>
</evidence>
<reference evidence="6 7" key="1">
    <citation type="submission" date="2015-03" db="EMBL/GenBank/DDBJ databases">
        <authorList>
            <consortium name="Pathogen Informatics"/>
        </authorList>
    </citation>
    <scope>NUCLEOTIDE SEQUENCE [LARGE SCALE GENOMIC DNA]</scope>
    <source>
        <strain evidence="3 9">Bir 185</strain>
        <strain evidence="4 6">G09801536</strain>
        <strain evidence="2 7">G09901357</strain>
        <strain evidence="5 8">P00601463</strain>
    </source>
</reference>
<name>A0A655IK82_MYCTX</name>
<proteinExistence type="predicted"/>
<dbReference type="Proteomes" id="UP000050164">
    <property type="component" value="Unassembled WGS sequence"/>
</dbReference>
<evidence type="ECO:0000313" key="6">
    <source>
        <dbReference type="Proteomes" id="UP000045842"/>
    </source>
</evidence>
<dbReference type="EMBL" id="CSAD01000424">
    <property type="protein sequence ID" value="COV96292.1"/>
    <property type="molecule type" value="Genomic_DNA"/>
</dbReference>
<evidence type="ECO:0000313" key="5">
    <source>
        <dbReference type="EMBL" id="COX09991.1"/>
    </source>
</evidence>
<evidence type="ECO:0000313" key="4">
    <source>
        <dbReference type="EMBL" id="COV96292.1"/>
    </source>
</evidence>
<dbReference type="EMBL" id="CFOE01000110">
    <property type="protein sequence ID" value="CFE38822.1"/>
    <property type="molecule type" value="Genomic_DNA"/>
</dbReference>
<dbReference type="EMBL" id="CHKL01000635">
    <property type="protein sequence ID" value="COX09991.1"/>
    <property type="molecule type" value="Genomic_DNA"/>
</dbReference>